<evidence type="ECO:0000313" key="1">
    <source>
        <dbReference type="EMBL" id="EGF97653.1"/>
    </source>
</evidence>
<dbReference type="RefSeq" id="XP_007419072.1">
    <property type="nucleotide sequence ID" value="XM_007419010.1"/>
</dbReference>
<dbReference type="KEGG" id="mlr:MELLADRAFT_79815"/>
<accession>F4SCH2</accession>
<dbReference type="VEuPathDB" id="FungiDB:MELLADRAFT_79815"/>
<dbReference type="AlphaFoldDB" id="F4SCH2"/>
<dbReference type="EMBL" id="GL883208">
    <property type="protein sequence ID" value="EGF97653.1"/>
    <property type="molecule type" value="Genomic_DNA"/>
</dbReference>
<dbReference type="HOGENOM" id="CLU_058082_0_0_1"/>
<dbReference type="InterPro" id="IPR032675">
    <property type="entry name" value="LRR_dom_sf"/>
</dbReference>
<dbReference type="SUPFAM" id="SSF52047">
    <property type="entry name" value="RNI-like"/>
    <property type="match status" value="1"/>
</dbReference>
<dbReference type="Gene3D" id="3.80.10.10">
    <property type="entry name" value="Ribonuclease Inhibitor"/>
    <property type="match status" value="1"/>
</dbReference>
<proteinExistence type="predicted"/>
<gene>
    <name evidence="1" type="ORF">MELLADRAFT_79815</name>
</gene>
<evidence type="ECO:0008006" key="3">
    <source>
        <dbReference type="Google" id="ProtNLM"/>
    </source>
</evidence>
<sequence>MATFRAVWGLGPENVFKVLSYCENLTTLNLTFPDRGYNPPPAHEVLNLSRNLTLLFSDLKHLQHLKMQGSRYSSIFADYLIEPISHLTILESLELAEVSYKHDAMVDELNICLSKMKNLKQLVLRELWTMDGSWTCTAGPPQLVDLKLIGCDHLLLFEVPHLINSWAPHLTHLELRFDVNLQVLPWDDEEFDPDQCQVCLPDLTHLTIWPHCECHYFRCFAECKKLQHFTFHQSYGVDILDQLADFSAFITTTQFPQLKVIDIPVLQYYLPFDISVTSALVPLQTFCNTQGIELKVFPEGAVS</sequence>
<name>F4SCH2_MELLP</name>
<protein>
    <recommendedName>
        <fullName evidence="3">F-box domain-containing protein</fullName>
    </recommendedName>
</protein>
<organism evidence="2">
    <name type="scientific">Melampsora larici-populina (strain 98AG31 / pathotype 3-4-7)</name>
    <name type="common">Poplar leaf rust fungus</name>
    <dbReference type="NCBI Taxonomy" id="747676"/>
    <lineage>
        <taxon>Eukaryota</taxon>
        <taxon>Fungi</taxon>
        <taxon>Dikarya</taxon>
        <taxon>Basidiomycota</taxon>
        <taxon>Pucciniomycotina</taxon>
        <taxon>Pucciniomycetes</taxon>
        <taxon>Pucciniales</taxon>
        <taxon>Melampsoraceae</taxon>
        <taxon>Melampsora</taxon>
    </lineage>
</organism>
<dbReference type="InParanoid" id="F4SCH2"/>
<evidence type="ECO:0000313" key="2">
    <source>
        <dbReference type="Proteomes" id="UP000001072"/>
    </source>
</evidence>
<dbReference type="OrthoDB" id="10443933at2759"/>
<dbReference type="GeneID" id="18933318"/>
<reference evidence="2" key="1">
    <citation type="journal article" date="2011" name="Proc. Natl. Acad. Sci. U.S.A.">
        <title>Obligate biotrophy features unraveled by the genomic analysis of rust fungi.</title>
        <authorList>
            <person name="Duplessis S."/>
            <person name="Cuomo C.A."/>
            <person name="Lin Y.-C."/>
            <person name="Aerts A."/>
            <person name="Tisserant E."/>
            <person name="Veneault-Fourrey C."/>
            <person name="Joly D.L."/>
            <person name="Hacquard S."/>
            <person name="Amselem J."/>
            <person name="Cantarel B.L."/>
            <person name="Chiu R."/>
            <person name="Coutinho P.M."/>
            <person name="Feau N."/>
            <person name="Field M."/>
            <person name="Frey P."/>
            <person name="Gelhaye E."/>
            <person name="Goldberg J."/>
            <person name="Grabherr M.G."/>
            <person name="Kodira C.D."/>
            <person name="Kohler A."/>
            <person name="Kuees U."/>
            <person name="Lindquist E.A."/>
            <person name="Lucas S.M."/>
            <person name="Mago R."/>
            <person name="Mauceli E."/>
            <person name="Morin E."/>
            <person name="Murat C."/>
            <person name="Pangilinan J.L."/>
            <person name="Park R."/>
            <person name="Pearson M."/>
            <person name="Quesneville H."/>
            <person name="Rouhier N."/>
            <person name="Sakthikumar S."/>
            <person name="Salamov A.A."/>
            <person name="Schmutz J."/>
            <person name="Selles B."/>
            <person name="Shapiro H."/>
            <person name="Tanguay P."/>
            <person name="Tuskan G.A."/>
            <person name="Henrissat B."/>
            <person name="Van de Peer Y."/>
            <person name="Rouze P."/>
            <person name="Ellis J.G."/>
            <person name="Dodds P.N."/>
            <person name="Schein J.E."/>
            <person name="Zhong S."/>
            <person name="Hamelin R.C."/>
            <person name="Grigoriev I.V."/>
            <person name="Szabo L.J."/>
            <person name="Martin F."/>
        </authorList>
    </citation>
    <scope>NUCLEOTIDE SEQUENCE [LARGE SCALE GENOMIC DNA]</scope>
    <source>
        <strain evidence="2">98AG31 / pathotype 3-4-7</strain>
    </source>
</reference>
<dbReference type="Proteomes" id="UP000001072">
    <property type="component" value="Unassembled WGS sequence"/>
</dbReference>
<keyword evidence="2" id="KW-1185">Reference proteome</keyword>